<organism evidence="1 2">
    <name type="scientific">Vaccinium darrowii</name>
    <dbReference type="NCBI Taxonomy" id="229202"/>
    <lineage>
        <taxon>Eukaryota</taxon>
        <taxon>Viridiplantae</taxon>
        <taxon>Streptophyta</taxon>
        <taxon>Embryophyta</taxon>
        <taxon>Tracheophyta</taxon>
        <taxon>Spermatophyta</taxon>
        <taxon>Magnoliopsida</taxon>
        <taxon>eudicotyledons</taxon>
        <taxon>Gunneridae</taxon>
        <taxon>Pentapetalae</taxon>
        <taxon>asterids</taxon>
        <taxon>Ericales</taxon>
        <taxon>Ericaceae</taxon>
        <taxon>Vaccinioideae</taxon>
        <taxon>Vaccinieae</taxon>
        <taxon>Vaccinium</taxon>
    </lineage>
</organism>
<evidence type="ECO:0000313" key="1">
    <source>
        <dbReference type="EMBL" id="KAH7856174.1"/>
    </source>
</evidence>
<comment type="caution">
    <text evidence="1">The sequence shown here is derived from an EMBL/GenBank/DDBJ whole genome shotgun (WGS) entry which is preliminary data.</text>
</comment>
<proteinExistence type="predicted"/>
<reference evidence="1 2" key="1">
    <citation type="journal article" date="2021" name="Hortic Res">
        <title>High-quality reference genome and annotation aids understanding of berry development for evergreen blueberry (Vaccinium darrowii).</title>
        <authorList>
            <person name="Yu J."/>
            <person name="Hulse-Kemp A.M."/>
            <person name="Babiker E."/>
            <person name="Staton M."/>
        </authorList>
    </citation>
    <scope>NUCLEOTIDE SEQUENCE [LARGE SCALE GENOMIC DNA]</scope>
    <source>
        <strain evidence="2">cv. NJ 8807/NJ 8810</strain>
        <tissue evidence="1">Young leaf</tissue>
    </source>
</reference>
<accession>A0ACB7YSN9</accession>
<gene>
    <name evidence="1" type="ORF">Vadar_033561</name>
</gene>
<evidence type="ECO:0000313" key="2">
    <source>
        <dbReference type="Proteomes" id="UP000828048"/>
    </source>
</evidence>
<protein>
    <submittedName>
        <fullName evidence="1">Uncharacterized protein</fullName>
    </submittedName>
</protein>
<dbReference type="EMBL" id="CM037161">
    <property type="protein sequence ID" value="KAH7856174.1"/>
    <property type="molecule type" value="Genomic_DNA"/>
</dbReference>
<keyword evidence="2" id="KW-1185">Reference proteome</keyword>
<sequence length="948" mass="107245">MVSNADEDDELSGSEGDEGLDEDMEALRRACIITGTDLNSLQPSSSAPATADKSSFAAASDSEEEEDDLELVRGIQRRFSACNHAEVPLFLKSLSTLPPSVSDQDDDEDDFETLLAILKRFPGYDKDGHKNGTDKLMSEVEQVHTNNIALEKETSITLVVDRTNVSEGFPDSLDLYNTSQSSKPINNIIHGISPSGLIEWHQPDNHSLATMPSSSSSFPKSAQMFVDAIKKNRACQKFLRSKLMQIEARIEENKTLKQRIKVLRDFQINCKKRTGRALSQKKDARVQLISAIKPRANYKVNGKNGSPLYYGPNENSHVTSYRMAFKKFAILLNRKRWSNKERENLAKGIKQQLQELLFQKSVDLVSDVERSSGDSNDFDSRIASIRDLDITPENIRSFLPKVNWERLSSMYVAGRSGAECEARWLNCEDPLINHHSWSRREDKELLRIIQERGISDWIDIAVLLGTNRTPFQCLARYQRSLNASILKRGWTEDDDDKLRAAVETFGEGNWQLIASTLEGWTGTQCSNRWIKSLHPARQRKGRWRLEEDKLLKVAVMLFGPKNWNKIAQFVPGRTHVQCRERWFNNLNPSLIFGEWTQEEDSKLDAAFTEHKNCWSKVAAFVPPRTDNQCKRRWKKMHPDEWSGLKVEREIQKKAFIANFVGRESARSSLRPNDFIPRVITNAVEESKDVNPSGKQKRKSRSKRSTKEAQSCSGEVPLLTGIENCGGDDSISKKRMMKPRQSQKKISLYPTQDCARNCQVGPSDCKRSRTTKKSISNHISEVEDGDDMTLTLFIENKRKKIRLELAETGKLKLAETGNFVVGGISPSHESSKDPLCNHHEAPSLELTQDCARNCQVGPSDCERSRTTKKSISNHISEVEDGDDMTLALFIENKRKKIRLELAETGNFVVGGISPSHESSKNPLCNHHEAPSPPHGFEMAEMRHSSNKED</sequence>
<name>A0ACB7YSN9_9ERIC</name>
<dbReference type="Proteomes" id="UP000828048">
    <property type="component" value="Chromosome 11"/>
</dbReference>